<dbReference type="AlphaFoldDB" id="A0A931G1Q8"/>
<comment type="caution">
    <text evidence="2">The sequence shown here is derived from an EMBL/GenBank/DDBJ whole genome shotgun (WGS) entry which is preliminary data.</text>
</comment>
<accession>A0A931G1Q8</accession>
<evidence type="ECO:0000313" key="3">
    <source>
        <dbReference type="Proteomes" id="UP000598146"/>
    </source>
</evidence>
<feature type="transmembrane region" description="Helical" evidence="1">
    <location>
        <begin position="7"/>
        <end position="32"/>
    </location>
</feature>
<dbReference type="EMBL" id="JADQTO010000035">
    <property type="protein sequence ID" value="MBG0568183.1"/>
    <property type="molecule type" value="Genomic_DNA"/>
</dbReference>
<keyword evidence="1" id="KW-1133">Transmembrane helix</keyword>
<proteinExistence type="predicted"/>
<organism evidence="2 3">
    <name type="scientific">Actinoplanes aureus</name>
    <dbReference type="NCBI Taxonomy" id="2792083"/>
    <lineage>
        <taxon>Bacteria</taxon>
        <taxon>Bacillati</taxon>
        <taxon>Actinomycetota</taxon>
        <taxon>Actinomycetes</taxon>
        <taxon>Micromonosporales</taxon>
        <taxon>Micromonosporaceae</taxon>
        <taxon>Actinoplanes</taxon>
    </lineage>
</organism>
<dbReference type="RefSeq" id="WP_196419960.1">
    <property type="nucleotide sequence ID" value="NZ_JADQTO010000035.1"/>
</dbReference>
<name>A0A931G1Q8_9ACTN</name>
<keyword evidence="1" id="KW-0472">Membrane</keyword>
<keyword evidence="3" id="KW-1185">Reference proteome</keyword>
<evidence type="ECO:0000313" key="2">
    <source>
        <dbReference type="EMBL" id="MBG0568183.1"/>
    </source>
</evidence>
<gene>
    <name evidence="2" type="ORF">I4J89_42820</name>
</gene>
<protein>
    <submittedName>
        <fullName evidence="2">Uncharacterized protein</fullName>
    </submittedName>
</protein>
<sequence>MTLGRRLRLAIILGFFSVLPLAAVILGAVAFWDNWSGARQAMTIFLAVMFTICVGVSISIAADKRLEGVPWLRIGTIGLFIVLACGVGWVREMV</sequence>
<dbReference type="Proteomes" id="UP000598146">
    <property type="component" value="Unassembled WGS sequence"/>
</dbReference>
<keyword evidence="1" id="KW-0812">Transmembrane</keyword>
<feature type="transmembrane region" description="Helical" evidence="1">
    <location>
        <begin position="44"/>
        <end position="62"/>
    </location>
</feature>
<evidence type="ECO:0000256" key="1">
    <source>
        <dbReference type="SAM" id="Phobius"/>
    </source>
</evidence>
<reference evidence="2" key="1">
    <citation type="submission" date="2020-11" db="EMBL/GenBank/DDBJ databases">
        <title>Isolation and identification of active actinomycetes.</title>
        <authorList>
            <person name="Sun X."/>
        </authorList>
    </citation>
    <scope>NUCLEOTIDE SEQUENCE</scope>
    <source>
        <strain evidence="2">NEAU-A11</strain>
    </source>
</reference>
<feature type="transmembrane region" description="Helical" evidence="1">
    <location>
        <begin position="71"/>
        <end position="90"/>
    </location>
</feature>